<name>A0A161LEH9_9BACT</name>
<keyword evidence="9 15" id="KW-0479">Metal-binding</keyword>
<evidence type="ECO:0000256" key="5">
    <source>
        <dbReference type="ARBA" id="ARBA00011895"/>
    </source>
</evidence>
<evidence type="ECO:0000256" key="12">
    <source>
        <dbReference type="ARBA" id="ARBA00022842"/>
    </source>
</evidence>
<dbReference type="InterPro" id="IPR050408">
    <property type="entry name" value="HGPRT"/>
</dbReference>
<keyword evidence="10 15" id="KW-0660">Purine salvage</keyword>
<keyword evidence="12 15" id="KW-0460">Magnesium</keyword>
<keyword evidence="18" id="KW-1185">Reference proteome</keyword>
<dbReference type="GO" id="GO:0032264">
    <property type="term" value="P:IMP salvage"/>
    <property type="evidence" value="ECO:0007669"/>
    <property type="project" value="UniProtKB-UniPathway"/>
</dbReference>
<dbReference type="NCBIfam" id="TIGR01203">
    <property type="entry name" value="HGPRTase"/>
    <property type="match status" value="1"/>
</dbReference>
<dbReference type="GO" id="GO:0052657">
    <property type="term" value="F:guanine phosphoribosyltransferase activity"/>
    <property type="evidence" value="ECO:0007669"/>
    <property type="project" value="RHEA"/>
</dbReference>
<dbReference type="GO" id="GO:0000166">
    <property type="term" value="F:nucleotide binding"/>
    <property type="evidence" value="ECO:0007669"/>
    <property type="project" value="UniProtKB-KW"/>
</dbReference>
<comment type="catalytic activity">
    <reaction evidence="13">
        <text>GMP + diphosphate = guanine + 5-phospho-alpha-D-ribose 1-diphosphate</text>
        <dbReference type="Rhea" id="RHEA:25424"/>
        <dbReference type="ChEBI" id="CHEBI:16235"/>
        <dbReference type="ChEBI" id="CHEBI:33019"/>
        <dbReference type="ChEBI" id="CHEBI:58017"/>
        <dbReference type="ChEBI" id="CHEBI:58115"/>
        <dbReference type="EC" id="2.4.2.8"/>
    </reaction>
    <physiologicalReaction direction="right-to-left" evidence="13">
        <dbReference type="Rhea" id="RHEA:25426"/>
    </physiologicalReaction>
</comment>
<evidence type="ECO:0000256" key="4">
    <source>
        <dbReference type="ARBA" id="ARBA00008391"/>
    </source>
</evidence>
<dbReference type="EC" id="2.4.2.8" evidence="5 15"/>
<dbReference type="InterPro" id="IPR029057">
    <property type="entry name" value="PRTase-like"/>
</dbReference>
<dbReference type="OrthoDB" id="9802824at2"/>
<evidence type="ECO:0000256" key="7">
    <source>
        <dbReference type="ARBA" id="ARBA00022676"/>
    </source>
</evidence>
<dbReference type="PANTHER" id="PTHR43340:SF1">
    <property type="entry name" value="HYPOXANTHINE PHOSPHORIBOSYLTRANSFERASE"/>
    <property type="match status" value="1"/>
</dbReference>
<dbReference type="InterPro" id="IPR005904">
    <property type="entry name" value="Hxn_phspho_trans"/>
</dbReference>
<keyword evidence="7 15" id="KW-0328">Glycosyltransferase</keyword>
<comment type="catalytic activity">
    <reaction evidence="14">
        <text>IMP + diphosphate = hypoxanthine + 5-phospho-alpha-D-ribose 1-diphosphate</text>
        <dbReference type="Rhea" id="RHEA:17973"/>
        <dbReference type="ChEBI" id="CHEBI:17368"/>
        <dbReference type="ChEBI" id="CHEBI:33019"/>
        <dbReference type="ChEBI" id="CHEBI:58017"/>
        <dbReference type="ChEBI" id="CHEBI:58053"/>
        <dbReference type="EC" id="2.4.2.8"/>
    </reaction>
    <physiologicalReaction direction="right-to-left" evidence="14">
        <dbReference type="Rhea" id="RHEA:17975"/>
    </physiologicalReaction>
</comment>
<keyword evidence="6 15" id="KW-0963">Cytoplasm</keyword>
<evidence type="ECO:0000256" key="10">
    <source>
        <dbReference type="ARBA" id="ARBA00022726"/>
    </source>
</evidence>
<comment type="subcellular location">
    <subcellularLocation>
        <location evidence="2 15">Cytoplasm</location>
    </subcellularLocation>
</comment>
<dbReference type="PANTHER" id="PTHR43340">
    <property type="entry name" value="HYPOXANTHINE-GUANINE PHOSPHORIBOSYLTRANSFERASE"/>
    <property type="match status" value="1"/>
</dbReference>
<comment type="pathway">
    <text evidence="3 15">Purine metabolism; IMP biosynthesis via salvage pathway; IMP from hypoxanthine: step 1/1.</text>
</comment>
<dbReference type="STRING" id="681398.PJIAN_3357"/>
<gene>
    <name evidence="17" type="ORF">PJIAN_3357</name>
</gene>
<evidence type="ECO:0000256" key="14">
    <source>
        <dbReference type="ARBA" id="ARBA00049402"/>
    </source>
</evidence>
<proteinExistence type="inferred from homology"/>
<dbReference type="Proteomes" id="UP000076586">
    <property type="component" value="Unassembled WGS sequence"/>
</dbReference>
<evidence type="ECO:0000313" key="17">
    <source>
        <dbReference type="EMBL" id="GAT63045.1"/>
    </source>
</evidence>
<dbReference type="SUPFAM" id="SSF53271">
    <property type="entry name" value="PRTase-like"/>
    <property type="match status" value="1"/>
</dbReference>
<evidence type="ECO:0000259" key="16">
    <source>
        <dbReference type="Pfam" id="PF00156"/>
    </source>
</evidence>
<reference evidence="18" key="1">
    <citation type="submission" date="2016-04" db="EMBL/GenBank/DDBJ databases">
        <title>Draft genome sequence of Paludibacter jiangxiensis strain NM7.</title>
        <authorList>
            <person name="Qiu Y."/>
            <person name="Matsuura N."/>
            <person name="Ohashi A."/>
            <person name="Tourlousse M.D."/>
            <person name="Sekiguchi Y."/>
        </authorList>
    </citation>
    <scope>NUCLEOTIDE SEQUENCE [LARGE SCALE GENOMIC DNA]</scope>
    <source>
        <strain evidence="18">NM7</strain>
    </source>
</reference>
<dbReference type="GO" id="GO:0005829">
    <property type="term" value="C:cytosol"/>
    <property type="evidence" value="ECO:0007669"/>
    <property type="project" value="TreeGrafter"/>
</dbReference>
<evidence type="ECO:0000256" key="15">
    <source>
        <dbReference type="RuleBase" id="RU364099"/>
    </source>
</evidence>
<keyword evidence="11 15" id="KW-0547">Nucleotide-binding</keyword>
<evidence type="ECO:0000256" key="3">
    <source>
        <dbReference type="ARBA" id="ARBA00004669"/>
    </source>
</evidence>
<dbReference type="InterPro" id="IPR000836">
    <property type="entry name" value="PRTase_dom"/>
</dbReference>
<dbReference type="Pfam" id="PF00156">
    <property type="entry name" value="Pribosyltran"/>
    <property type="match status" value="1"/>
</dbReference>
<dbReference type="GO" id="GO:0000287">
    <property type="term" value="F:magnesium ion binding"/>
    <property type="evidence" value="ECO:0007669"/>
    <property type="project" value="TreeGrafter"/>
</dbReference>
<comment type="similarity">
    <text evidence="4 15">Belongs to the purine/pyrimidine phosphoribosyltransferase family.</text>
</comment>
<dbReference type="RefSeq" id="WP_068703879.1">
    <property type="nucleotide sequence ID" value="NZ_BDCR01000003.1"/>
</dbReference>
<evidence type="ECO:0000256" key="13">
    <source>
        <dbReference type="ARBA" id="ARBA00048811"/>
    </source>
</evidence>
<evidence type="ECO:0000256" key="1">
    <source>
        <dbReference type="ARBA" id="ARBA00001946"/>
    </source>
</evidence>
<organism evidence="17 18">
    <name type="scientific">Paludibacter jiangxiensis</name>
    <dbReference type="NCBI Taxonomy" id="681398"/>
    <lineage>
        <taxon>Bacteria</taxon>
        <taxon>Pseudomonadati</taxon>
        <taxon>Bacteroidota</taxon>
        <taxon>Bacteroidia</taxon>
        <taxon>Bacteroidales</taxon>
        <taxon>Paludibacteraceae</taxon>
        <taxon>Paludibacter</taxon>
    </lineage>
</organism>
<dbReference type="AlphaFoldDB" id="A0A161LEH9"/>
<dbReference type="Gene3D" id="3.40.50.2020">
    <property type="match status" value="1"/>
</dbReference>
<accession>A0A161LEH9</accession>
<protein>
    <recommendedName>
        <fullName evidence="5 15">Hypoxanthine phosphoribosyltransferase</fullName>
        <ecNumber evidence="5 15">2.4.2.8</ecNumber>
    </recommendedName>
</protein>
<reference evidence="18" key="2">
    <citation type="journal article" date="2017" name="Genome Announc.">
        <title>Draft genome sequence of Paludibacter jiangxiensis NM7(T), a propionate-producing fermentative bacterium.</title>
        <authorList>
            <person name="Qiu Y.-L."/>
            <person name="Tourlousse D.M."/>
            <person name="Matsuura N."/>
            <person name="Ohashi A."/>
            <person name="Sekiguchi Y."/>
        </authorList>
    </citation>
    <scope>NUCLEOTIDE SEQUENCE [LARGE SCALE GENOMIC DNA]</scope>
    <source>
        <strain evidence="18">NM7</strain>
    </source>
</reference>
<keyword evidence="8 15" id="KW-0808">Transferase</keyword>
<dbReference type="GO" id="GO:0032263">
    <property type="term" value="P:GMP salvage"/>
    <property type="evidence" value="ECO:0007669"/>
    <property type="project" value="TreeGrafter"/>
</dbReference>
<dbReference type="CDD" id="cd06223">
    <property type="entry name" value="PRTases_typeI"/>
    <property type="match status" value="1"/>
</dbReference>
<dbReference type="EMBL" id="BDCR01000003">
    <property type="protein sequence ID" value="GAT63045.1"/>
    <property type="molecule type" value="Genomic_DNA"/>
</dbReference>
<dbReference type="UniPathway" id="UPA00591">
    <property type="reaction ID" value="UER00648"/>
</dbReference>
<evidence type="ECO:0000256" key="8">
    <source>
        <dbReference type="ARBA" id="ARBA00022679"/>
    </source>
</evidence>
<comment type="caution">
    <text evidence="17">The sequence shown here is derived from an EMBL/GenBank/DDBJ whole genome shotgun (WGS) entry which is preliminary data.</text>
</comment>
<sequence>MKTIKIKDKVFSVSIPDEKIQEAVKNVAERINWDLAGKDPLFLVVLNGAFMFAADLMKSVNIPSEITFIKLSSYQGTSTTGVVKEIFGLNESVEGRTVVIVEDIVDTGFTMQKIINSLKEKKAADIRVATFFLKPNSLQCDIELNYVAMEIPNDFIVGYGLDYDGYGRNLKEIYTLIPEKAH</sequence>
<dbReference type="GO" id="GO:0046100">
    <property type="term" value="P:hypoxanthine metabolic process"/>
    <property type="evidence" value="ECO:0007669"/>
    <property type="project" value="TreeGrafter"/>
</dbReference>
<evidence type="ECO:0000256" key="11">
    <source>
        <dbReference type="ARBA" id="ARBA00022741"/>
    </source>
</evidence>
<comment type="cofactor">
    <cofactor evidence="1 15">
        <name>Mg(2+)</name>
        <dbReference type="ChEBI" id="CHEBI:18420"/>
    </cofactor>
</comment>
<dbReference type="GO" id="GO:0006166">
    <property type="term" value="P:purine ribonucleoside salvage"/>
    <property type="evidence" value="ECO:0007669"/>
    <property type="project" value="UniProtKB-KW"/>
</dbReference>
<evidence type="ECO:0000256" key="9">
    <source>
        <dbReference type="ARBA" id="ARBA00022723"/>
    </source>
</evidence>
<feature type="domain" description="Phosphoribosyltransferase" evidence="16">
    <location>
        <begin position="20"/>
        <end position="163"/>
    </location>
</feature>
<dbReference type="GO" id="GO:0006178">
    <property type="term" value="P:guanine salvage"/>
    <property type="evidence" value="ECO:0007669"/>
    <property type="project" value="TreeGrafter"/>
</dbReference>
<dbReference type="GO" id="GO:0004422">
    <property type="term" value="F:hypoxanthine phosphoribosyltransferase activity"/>
    <property type="evidence" value="ECO:0007669"/>
    <property type="project" value="InterPro"/>
</dbReference>
<evidence type="ECO:0000256" key="2">
    <source>
        <dbReference type="ARBA" id="ARBA00004496"/>
    </source>
</evidence>
<evidence type="ECO:0000256" key="6">
    <source>
        <dbReference type="ARBA" id="ARBA00022490"/>
    </source>
</evidence>
<evidence type="ECO:0000313" key="18">
    <source>
        <dbReference type="Proteomes" id="UP000076586"/>
    </source>
</evidence>